<dbReference type="Proteomes" id="UP000079169">
    <property type="component" value="Unplaced"/>
</dbReference>
<keyword evidence="6" id="KW-0443">Lipid metabolism</keyword>
<gene>
    <name evidence="12" type="primary">LOC113472160</name>
</gene>
<evidence type="ECO:0000256" key="7">
    <source>
        <dbReference type="ARBA" id="ARBA00023160"/>
    </source>
</evidence>
<feature type="region of interest" description="N-terminal hotdog fold" evidence="9">
    <location>
        <begin position="416"/>
        <end position="562"/>
    </location>
</feature>
<keyword evidence="4" id="KW-0521">NADP</keyword>
<sequence length="1010" mass="110125">IALVDLLSSVGISPEGIVGHSDFNGEKRPVWYVFSGMGSQWAGMVKGLLHIPLQDFNGEKRPVWYVFSGMGSQWAGMVKGLLHIPVFDQSIRKSAEALRGENFDLIPVITSEDADTFEHILNSFVSIAAVQGMCKAFGVAGNGYVRSEACVVLFLQKASHAFHSKYIAEAGPKLRSSLDRIIPAPKPRSARWISSSIPEDHWGTPLAQQSSPAYHVNNLLSPVLFYEALQHVPENAVVIEIAPHALLQAIIKRAKPGGHAFHSKYIAEAGPKLRSSLDRIIPAPKPRSARWISSSIPEDHWGTPLAQQSSPAYHVNNLLSPVLFYEALQHVPENAVVIEIAPHALLQAIIKRAKPGAVSIGLTKRGAPDLPAHLLSGLGKLYNAGLQPRLNQLLPPVKFPVGRGTPMIQSLVEWDHSTEWSVASFAGKGGSRSGECVIDVDLSKEEDAYLSGHAIDGRILFPATGYLVSSRVWYKIGTEEAVEHFLQKIESIPRDDEFIALLHEIHNTNIAGHPYRGYTVLSDNSATHELAVILSRFPGEFELCESGSVAVSGRIRTPEDVSKEQLDLPELTPAISSEMLELSSADVYKDLRLRGYDYSGAFRGVSQSDNKGFTGKLDWTGNWISYIDTMLQFSILGINTRELYLPTRMQRVCIDPAKHKALVETLSGDKKTVPVAMYRAPADIVAACHNNVDSVTISGPPAAIDKFVAELSAEGVFAKKVASSGFTGKLDWTGNWISYIDTMLQFSILGINTRELYLPTRMQRVCIDPAKHKALVETLSGDKKTVPVAMYSEENSGIKTSAKDISAGPLASDLHLVIGSDLLTSDTKLRHALDSVKPGAFVISEESIPADESLVSKLPGVAVVSKLLTERRTFVLVRKSLVSKLPGVAVVSKLLTERRTFVLVRKAIDVKRALTILSAQWRAIDVKRALTILSQLVLENSAGALKLKIAEIASDKTAETAFANTLIPILESEPMLSVDLTVHSNAPENFNGLIESIGELSNAKKSWLVF</sequence>
<dbReference type="GO" id="GO:0006633">
    <property type="term" value="P:fatty acid biosynthetic process"/>
    <property type="evidence" value="ECO:0007669"/>
    <property type="project" value="UniProtKB-KW"/>
</dbReference>
<dbReference type="InterPro" id="IPR050091">
    <property type="entry name" value="PKS_NRPS_Biosynth_Enz"/>
</dbReference>
<dbReference type="PANTHER" id="PTHR43775">
    <property type="entry name" value="FATTY ACID SYNTHASE"/>
    <property type="match status" value="1"/>
</dbReference>
<evidence type="ECO:0000256" key="5">
    <source>
        <dbReference type="ARBA" id="ARBA00023002"/>
    </source>
</evidence>
<feature type="non-terminal residue" evidence="12">
    <location>
        <position position="1"/>
    </location>
</feature>
<dbReference type="GO" id="GO:0004312">
    <property type="term" value="F:fatty acid synthase activity"/>
    <property type="evidence" value="ECO:0007669"/>
    <property type="project" value="TreeGrafter"/>
</dbReference>
<dbReference type="SMART" id="SM00827">
    <property type="entry name" value="PKS_AT"/>
    <property type="match status" value="1"/>
</dbReference>
<keyword evidence="11" id="KW-1185">Reference proteome</keyword>
<protein>
    <submittedName>
        <fullName evidence="12">Fatty acid synthase-like</fullName>
    </submittedName>
</protein>
<dbReference type="InterPro" id="IPR049900">
    <property type="entry name" value="PKS_mFAS_DH"/>
</dbReference>
<evidence type="ECO:0000256" key="2">
    <source>
        <dbReference type="ARBA" id="ARBA00022516"/>
    </source>
</evidence>
<dbReference type="KEGG" id="dci:113472160"/>
<dbReference type="Pfam" id="PF00698">
    <property type="entry name" value="Acyl_transf_1"/>
    <property type="match status" value="3"/>
</dbReference>
<feature type="active site" description="Proton donor; for dehydratase activity" evidence="9">
    <location>
        <position position="628"/>
    </location>
</feature>
<evidence type="ECO:0000313" key="12">
    <source>
        <dbReference type="RefSeq" id="XP_026687587.1"/>
    </source>
</evidence>
<dbReference type="Gene3D" id="3.30.70.3290">
    <property type="match status" value="3"/>
</dbReference>
<dbReference type="InterPro" id="IPR014043">
    <property type="entry name" value="Acyl_transferase_dom"/>
</dbReference>
<evidence type="ECO:0000256" key="9">
    <source>
        <dbReference type="PROSITE-ProRule" id="PRU01363"/>
    </source>
</evidence>
<dbReference type="InterPro" id="IPR016039">
    <property type="entry name" value="Thiolase-like"/>
</dbReference>
<evidence type="ECO:0000256" key="6">
    <source>
        <dbReference type="ARBA" id="ARBA00023098"/>
    </source>
</evidence>
<organism evidence="11 12">
    <name type="scientific">Diaphorina citri</name>
    <name type="common">Asian citrus psyllid</name>
    <dbReference type="NCBI Taxonomy" id="121845"/>
    <lineage>
        <taxon>Eukaryota</taxon>
        <taxon>Metazoa</taxon>
        <taxon>Ecdysozoa</taxon>
        <taxon>Arthropoda</taxon>
        <taxon>Hexapoda</taxon>
        <taxon>Insecta</taxon>
        <taxon>Pterygota</taxon>
        <taxon>Neoptera</taxon>
        <taxon>Paraneoptera</taxon>
        <taxon>Hemiptera</taxon>
        <taxon>Sternorrhyncha</taxon>
        <taxon>Psylloidea</taxon>
        <taxon>Psyllidae</taxon>
        <taxon>Diaphorininae</taxon>
        <taxon>Diaphorina</taxon>
    </lineage>
</organism>
<keyword evidence="8" id="KW-0511">Multifunctional enzyme</keyword>
<dbReference type="InterPro" id="IPR032821">
    <property type="entry name" value="PKS_assoc"/>
</dbReference>
<evidence type="ECO:0000259" key="10">
    <source>
        <dbReference type="PROSITE" id="PS52019"/>
    </source>
</evidence>
<dbReference type="SUPFAM" id="SSF55048">
    <property type="entry name" value="Probable ACP-binding domain of malonyl-CoA ACP transacylase"/>
    <property type="match status" value="1"/>
</dbReference>
<dbReference type="PaxDb" id="121845-A0A3Q0JGL4"/>
<dbReference type="PROSITE" id="PS52019">
    <property type="entry name" value="PKS_MFAS_DH"/>
    <property type="match status" value="1"/>
</dbReference>
<dbReference type="PANTHER" id="PTHR43775:SF7">
    <property type="entry name" value="FATTY ACID SYNTHASE"/>
    <property type="match status" value="1"/>
</dbReference>
<evidence type="ECO:0000256" key="8">
    <source>
        <dbReference type="ARBA" id="ARBA00023268"/>
    </source>
</evidence>
<dbReference type="AlphaFoldDB" id="A0A3Q0JGL4"/>
<dbReference type="GeneID" id="113472160"/>
<feature type="region of interest" description="C-terminal hotdog fold" evidence="9">
    <location>
        <begin position="576"/>
        <end position="727"/>
    </location>
</feature>
<keyword evidence="5" id="KW-0560">Oxidoreductase</keyword>
<feature type="active site" description="Proton acceptor; for dehydratase activity" evidence="9">
    <location>
        <position position="453"/>
    </location>
</feature>
<evidence type="ECO:0000313" key="11">
    <source>
        <dbReference type="Proteomes" id="UP000079169"/>
    </source>
</evidence>
<proteinExistence type="predicted"/>
<feature type="domain" description="PKS/mFAS DH" evidence="10">
    <location>
        <begin position="416"/>
        <end position="727"/>
    </location>
</feature>
<keyword evidence="7" id="KW-0275">Fatty acid biosynthesis</keyword>
<dbReference type="InterPro" id="IPR042104">
    <property type="entry name" value="PKS_dehydratase_sf"/>
</dbReference>
<dbReference type="Pfam" id="PF16197">
    <property type="entry name" value="KAsynt_C_assoc"/>
    <property type="match status" value="1"/>
</dbReference>
<dbReference type="RefSeq" id="XP_026687587.1">
    <property type="nucleotide sequence ID" value="XM_026831786.1"/>
</dbReference>
<keyword evidence="2" id="KW-0444">Lipid biosynthesis</keyword>
<keyword evidence="3" id="KW-0276">Fatty acid metabolism</keyword>
<dbReference type="Gene3D" id="1.10.287.1960">
    <property type="match status" value="2"/>
</dbReference>
<dbReference type="InterPro" id="IPR016035">
    <property type="entry name" value="Acyl_Trfase/lysoPLipase"/>
</dbReference>
<accession>A0A3Q0JGL4</accession>
<evidence type="ECO:0000256" key="4">
    <source>
        <dbReference type="ARBA" id="ARBA00022857"/>
    </source>
</evidence>
<dbReference type="InterPro" id="IPR016036">
    <property type="entry name" value="Malonyl_transacylase_ACP-bd"/>
</dbReference>
<evidence type="ECO:0000256" key="3">
    <source>
        <dbReference type="ARBA" id="ARBA00022832"/>
    </source>
</evidence>
<name>A0A3Q0JGL4_DIACI</name>
<keyword evidence="1" id="KW-0596">Phosphopantetheine</keyword>
<dbReference type="SUPFAM" id="SSF52151">
    <property type="entry name" value="FabD/lysophospholipase-like"/>
    <property type="match status" value="2"/>
</dbReference>
<reference evidence="12" key="1">
    <citation type="submission" date="2025-08" db="UniProtKB">
        <authorList>
            <consortium name="RefSeq"/>
        </authorList>
    </citation>
    <scope>IDENTIFICATION</scope>
</reference>
<dbReference type="Gene3D" id="3.10.129.110">
    <property type="entry name" value="Polyketide synthase dehydratase"/>
    <property type="match status" value="2"/>
</dbReference>
<dbReference type="Gene3D" id="3.40.47.10">
    <property type="match status" value="1"/>
</dbReference>
<dbReference type="GO" id="GO:0016491">
    <property type="term" value="F:oxidoreductase activity"/>
    <property type="evidence" value="ECO:0007669"/>
    <property type="project" value="UniProtKB-KW"/>
</dbReference>
<dbReference type="STRING" id="121845.A0A3Q0JGL4"/>
<evidence type="ECO:0000256" key="1">
    <source>
        <dbReference type="ARBA" id="ARBA00022450"/>
    </source>
</evidence>